<protein>
    <submittedName>
        <fullName evidence="1">Uncharacterized protein</fullName>
    </submittedName>
</protein>
<organism evidence="1">
    <name type="scientific">Pithovirus LCPAC404</name>
    <dbReference type="NCBI Taxonomy" id="2506597"/>
    <lineage>
        <taxon>Viruses</taxon>
        <taxon>Pithoviruses</taxon>
    </lineage>
</organism>
<reference evidence="1" key="1">
    <citation type="journal article" date="2019" name="MBio">
        <title>Virus Genomes from Deep Sea Sediments Expand the Ocean Megavirome and Support Independent Origins of Viral Gigantism.</title>
        <authorList>
            <person name="Backstrom D."/>
            <person name="Yutin N."/>
            <person name="Jorgensen S.L."/>
            <person name="Dharamshi J."/>
            <person name="Homa F."/>
            <person name="Zaremba-Niedwiedzka K."/>
            <person name="Spang A."/>
            <person name="Wolf Y.I."/>
            <person name="Koonin E.V."/>
            <person name="Ettema T.J."/>
        </authorList>
    </citation>
    <scope>NUCLEOTIDE SEQUENCE</scope>
</reference>
<sequence length="276" mass="31951">MCKIRILISEGISYQLFGYRDISMQLNKTQNKLFLARLFEYLEKHRYLPLFESLKILEAIQDDIDVDPYKNTMFDTIKNWYGYIEQDVFDTITDRLYSLDTGVAKSYCKIGAHNQENCQSAATLLGLKTPESHVDIKYELARHKLSTSCCKLNSKFSSLYFNNRSFYSFAFSAVNSAETDEEKQYAELLLCKYVKNSLRELGFPFVSLSTDIFIWSQDIDTNNSFIDSDDSISVNDSNKYLIELPSCIRFVDAWHDELKSAIDTYIASLWGKCSVF</sequence>
<dbReference type="EMBL" id="MK500594">
    <property type="protein sequence ID" value="QBK93305.1"/>
    <property type="molecule type" value="Genomic_DNA"/>
</dbReference>
<evidence type="ECO:0000313" key="1">
    <source>
        <dbReference type="EMBL" id="QBK93305.1"/>
    </source>
</evidence>
<accession>A0A481ZCV6</accession>
<gene>
    <name evidence="1" type="ORF">LCPAC404_00090</name>
</gene>
<name>A0A481ZCV6_9VIRU</name>
<proteinExistence type="predicted"/>